<dbReference type="EMBL" id="JAQQWP010000001">
    <property type="protein sequence ID" value="KAK8132843.1"/>
    <property type="molecule type" value="Genomic_DNA"/>
</dbReference>
<sequence length="283" mass="31690">MTQKTASSRKPVPLVIFPTELLSIPTTNTTIVEPGPEPIDKPPLLTGITHDSVYSFYGLFDDEAGTAAPHSLAMSAAVSIASTSDGNPDRLAGVLHRFLENAQRDCMTEAAPPDQRQIIQACWLVVRMFKPSEEYEVPRWHRDGRMFPCSCSTVKTQEEGEDKRLPHSKYAVTLLGPPTRVLKPHEAVDAALDRVRENRGLGYDESRERAELAEASRGCEEYEVRRGQVIRFSWGQGDSPVHSEPDFGGEDRVFVSVLFGSEEEIREMCRWRQETFGEVKVRG</sequence>
<accession>A0AAW0RDB6</accession>
<evidence type="ECO:0000313" key="2">
    <source>
        <dbReference type="Proteomes" id="UP001392437"/>
    </source>
</evidence>
<proteinExistence type="predicted"/>
<organism evidence="1 2">
    <name type="scientific">Apiospora kogelbergensis</name>
    <dbReference type="NCBI Taxonomy" id="1337665"/>
    <lineage>
        <taxon>Eukaryota</taxon>
        <taxon>Fungi</taxon>
        <taxon>Dikarya</taxon>
        <taxon>Ascomycota</taxon>
        <taxon>Pezizomycotina</taxon>
        <taxon>Sordariomycetes</taxon>
        <taxon>Xylariomycetidae</taxon>
        <taxon>Amphisphaeriales</taxon>
        <taxon>Apiosporaceae</taxon>
        <taxon>Apiospora</taxon>
    </lineage>
</organism>
<name>A0AAW0RDB6_9PEZI</name>
<evidence type="ECO:0000313" key="1">
    <source>
        <dbReference type="EMBL" id="KAK8132843.1"/>
    </source>
</evidence>
<keyword evidence="2" id="KW-1185">Reference proteome</keyword>
<dbReference type="AlphaFoldDB" id="A0AAW0RDB6"/>
<reference evidence="1 2" key="1">
    <citation type="submission" date="2023-01" db="EMBL/GenBank/DDBJ databases">
        <title>Analysis of 21 Apiospora genomes using comparative genomics revels a genus with tremendous synthesis potential of carbohydrate active enzymes and secondary metabolites.</title>
        <authorList>
            <person name="Sorensen T."/>
        </authorList>
    </citation>
    <scope>NUCLEOTIDE SEQUENCE [LARGE SCALE GENOMIC DNA]</scope>
    <source>
        <strain evidence="1 2">CBS 117206</strain>
    </source>
</reference>
<gene>
    <name evidence="1" type="ORF">PG999_001016</name>
</gene>
<protein>
    <submittedName>
        <fullName evidence="1">Uncharacterized protein</fullName>
    </submittedName>
</protein>
<dbReference type="Proteomes" id="UP001392437">
    <property type="component" value="Unassembled WGS sequence"/>
</dbReference>
<comment type="caution">
    <text evidence="1">The sequence shown here is derived from an EMBL/GenBank/DDBJ whole genome shotgun (WGS) entry which is preliminary data.</text>
</comment>